<reference evidence="5 6" key="1">
    <citation type="submission" date="2018-09" db="EMBL/GenBank/DDBJ databases">
        <authorList>
            <person name="Zhu H."/>
        </authorList>
    </citation>
    <scope>NUCLEOTIDE SEQUENCE [LARGE SCALE GENOMIC DNA]</scope>
    <source>
        <strain evidence="5 6">K2W22B-5</strain>
    </source>
</reference>
<evidence type="ECO:0000256" key="3">
    <source>
        <dbReference type="ARBA" id="ARBA00023163"/>
    </source>
</evidence>
<keyword evidence="3" id="KW-0804">Transcription</keyword>
<evidence type="ECO:0000256" key="2">
    <source>
        <dbReference type="ARBA" id="ARBA00023125"/>
    </source>
</evidence>
<dbReference type="AlphaFoldDB" id="A0A418VVL0"/>
<dbReference type="OrthoDB" id="5685843at2"/>
<name>A0A418VVL0_9PROT</name>
<dbReference type="SUPFAM" id="SSF100950">
    <property type="entry name" value="NagB/RpiA/CoA transferase-like"/>
    <property type="match status" value="1"/>
</dbReference>
<evidence type="ECO:0000259" key="4">
    <source>
        <dbReference type="PROSITE" id="PS51000"/>
    </source>
</evidence>
<dbReference type="RefSeq" id="WP_119831262.1">
    <property type="nucleotide sequence ID" value="NZ_QYUL01000002.1"/>
</dbReference>
<dbReference type="Pfam" id="PF00455">
    <property type="entry name" value="DeoRC"/>
    <property type="match status" value="1"/>
</dbReference>
<dbReference type="Pfam" id="PF08220">
    <property type="entry name" value="HTH_DeoR"/>
    <property type="match status" value="1"/>
</dbReference>
<dbReference type="InterPro" id="IPR014036">
    <property type="entry name" value="DeoR-like_C"/>
</dbReference>
<protein>
    <submittedName>
        <fullName evidence="5">DeoR/GlpR transcriptional regulator</fullName>
    </submittedName>
</protein>
<proteinExistence type="predicted"/>
<evidence type="ECO:0000313" key="5">
    <source>
        <dbReference type="EMBL" id="RJF81173.1"/>
    </source>
</evidence>
<dbReference type="InterPro" id="IPR001034">
    <property type="entry name" value="DeoR_HTH"/>
</dbReference>
<dbReference type="SMART" id="SM00420">
    <property type="entry name" value="HTH_DEOR"/>
    <property type="match status" value="1"/>
</dbReference>
<dbReference type="InterPro" id="IPR050313">
    <property type="entry name" value="Carb_Metab_HTH_regulators"/>
</dbReference>
<dbReference type="PANTHER" id="PTHR30363:SF8">
    <property type="entry name" value="DEOXYRIBOSE OPERON REPRESSOR"/>
    <property type="match status" value="1"/>
</dbReference>
<dbReference type="GO" id="GO:0003700">
    <property type="term" value="F:DNA-binding transcription factor activity"/>
    <property type="evidence" value="ECO:0007669"/>
    <property type="project" value="InterPro"/>
</dbReference>
<accession>A0A418VVL0</accession>
<dbReference type="SMART" id="SM01134">
    <property type="entry name" value="DeoRC"/>
    <property type="match status" value="1"/>
</dbReference>
<organism evidence="5 6">
    <name type="scientific">Azospirillum cavernae</name>
    <dbReference type="NCBI Taxonomy" id="2320860"/>
    <lineage>
        <taxon>Bacteria</taxon>
        <taxon>Pseudomonadati</taxon>
        <taxon>Pseudomonadota</taxon>
        <taxon>Alphaproteobacteria</taxon>
        <taxon>Rhodospirillales</taxon>
        <taxon>Azospirillaceae</taxon>
        <taxon>Azospirillum</taxon>
    </lineage>
</organism>
<dbReference type="PANTHER" id="PTHR30363">
    <property type="entry name" value="HTH-TYPE TRANSCRIPTIONAL REGULATOR SRLR-RELATED"/>
    <property type="match status" value="1"/>
</dbReference>
<dbReference type="GO" id="GO:0003677">
    <property type="term" value="F:DNA binding"/>
    <property type="evidence" value="ECO:0007669"/>
    <property type="project" value="UniProtKB-KW"/>
</dbReference>
<keyword evidence="6" id="KW-1185">Reference proteome</keyword>
<gene>
    <name evidence="5" type="ORF">D3877_13230</name>
</gene>
<dbReference type="InterPro" id="IPR037171">
    <property type="entry name" value="NagB/RpiA_transferase-like"/>
</dbReference>
<keyword evidence="2" id="KW-0238">DNA-binding</keyword>
<comment type="caution">
    <text evidence="5">The sequence shown here is derived from an EMBL/GenBank/DDBJ whole genome shotgun (WGS) entry which is preliminary data.</text>
</comment>
<evidence type="ECO:0000256" key="1">
    <source>
        <dbReference type="ARBA" id="ARBA00023015"/>
    </source>
</evidence>
<dbReference type="PROSITE" id="PS51000">
    <property type="entry name" value="HTH_DEOR_2"/>
    <property type="match status" value="1"/>
</dbReference>
<dbReference type="EMBL" id="QYUL01000002">
    <property type="protein sequence ID" value="RJF81173.1"/>
    <property type="molecule type" value="Genomic_DNA"/>
</dbReference>
<sequence length="241" mass="26005">MSNRRAERAILLAEVLAKRGVLRLREAAEMLNVSEMTVRRDIASDPDRFAYLGGHIVKAGDIGGSQNYEIDQEAGSHAEAKLRACANAGRLIEPDDTIFIDCGTTLVHLIDQIPDDFSITAICYSMNVAERLIRKPSVRLILLGGLYHPVSASFSGGEAGETLSRFGINKAFLSAGGVDAARGVSCSNFHEVAIKQKAIASALASYLVVDTSKIGRLRPAFFAQLTDFHAIVTEEGVRATR</sequence>
<dbReference type="PROSITE" id="PS00894">
    <property type="entry name" value="HTH_DEOR_1"/>
    <property type="match status" value="1"/>
</dbReference>
<dbReference type="Gene3D" id="3.40.50.1360">
    <property type="match status" value="1"/>
</dbReference>
<keyword evidence="1" id="KW-0805">Transcription regulation</keyword>
<feature type="domain" description="HTH deoR-type" evidence="4">
    <location>
        <begin position="5"/>
        <end position="57"/>
    </location>
</feature>
<dbReference type="InterPro" id="IPR018356">
    <property type="entry name" value="Tscrpt_reg_HTH_DeoR_CS"/>
</dbReference>
<dbReference type="Proteomes" id="UP000283458">
    <property type="component" value="Unassembled WGS sequence"/>
</dbReference>
<evidence type="ECO:0000313" key="6">
    <source>
        <dbReference type="Proteomes" id="UP000283458"/>
    </source>
</evidence>